<dbReference type="Pfam" id="PF22890">
    <property type="entry name" value="TPR_EMC2"/>
    <property type="match status" value="1"/>
</dbReference>
<evidence type="ECO:0000259" key="6">
    <source>
        <dbReference type="Pfam" id="PF22890"/>
    </source>
</evidence>
<evidence type="ECO:0000256" key="3">
    <source>
        <dbReference type="PROSITE-ProRule" id="PRU00339"/>
    </source>
</evidence>
<dbReference type="GO" id="GO:0072546">
    <property type="term" value="C:EMC complex"/>
    <property type="evidence" value="ECO:0007669"/>
    <property type="project" value="UniProtKB-UniRule"/>
</dbReference>
<feature type="chain" id="PRO_5031545299" description="ER membrane protein complex subunit 2" evidence="5">
    <location>
        <begin position="24"/>
        <end position="221"/>
    </location>
</feature>
<sequence length="221" mass="24923">MTFKAAWISVYRLMSAFWPSVWPLCCRSEAGGELEAAMQKYEDILKQDPNNLYAMKRQVALLRGRGRYAEAARRLVDHLAVVCSDAEAWLQLADLYLLQQQYKKAAFCMEELILLNPMNYMYHVRYGEILFTLYGNERGGNAEQVRTARKYFAHALELKPSGNLRALYGLLLCCAAAGKGSKGRDVAELVAFAKQTLTEAYADAKSPMLTLVKSMIETLLT</sequence>
<evidence type="ECO:0000313" key="7">
    <source>
        <dbReference type="EMBL" id="CAE0755878.1"/>
    </source>
</evidence>
<evidence type="ECO:0000256" key="2">
    <source>
        <dbReference type="ARBA" id="ARBA00022803"/>
    </source>
</evidence>
<protein>
    <recommendedName>
        <fullName evidence="4">ER membrane protein complex subunit 2</fullName>
    </recommendedName>
</protein>
<dbReference type="PANTHER" id="PTHR12760">
    <property type="entry name" value="TETRATRICOPEPTIDE REPEAT PROTEIN"/>
    <property type="match status" value="1"/>
</dbReference>
<keyword evidence="5" id="KW-0732">Signal</keyword>
<keyword evidence="1" id="KW-0677">Repeat</keyword>
<feature type="domain" description="EMC2 TPR-like" evidence="6">
    <location>
        <begin position="29"/>
        <end position="129"/>
    </location>
</feature>
<dbReference type="InterPro" id="IPR055217">
    <property type="entry name" value="TPR_EMC2"/>
</dbReference>
<keyword evidence="2 3" id="KW-0802">TPR repeat</keyword>
<dbReference type="InterPro" id="IPR039856">
    <property type="entry name" value="EMC2-like"/>
</dbReference>
<feature type="repeat" description="TPR" evidence="3">
    <location>
        <begin position="86"/>
        <end position="119"/>
    </location>
</feature>
<dbReference type="AlphaFoldDB" id="A0A7S4B6H6"/>
<comment type="subcellular location">
    <subcellularLocation>
        <location evidence="4">Endoplasmic reticulum membrane</location>
        <topology evidence="4">Peripheral membrane protein</topology>
        <orientation evidence="4">Cytoplasmic side</orientation>
    </subcellularLocation>
</comment>
<evidence type="ECO:0000256" key="5">
    <source>
        <dbReference type="SAM" id="SignalP"/>
    </source>
</evidence>
<dbReference type="EMBL" id="HBIZ01013913">
    <property type="protein sequence ID" value="CAE0755878.1"/>
    <property type="molecule type" value="Transcribed_RNA"/>
</dbReference>
<dbReference type="SUPFAM" id="SSF48452">
    <property type="entry name" value="TPR-like"/>
    <property type="match status" value="1"/>
</dbReference>
<proteinExistence type="inferred from homology"/>
<comment type="subunit">
    <text evidence="4">Component of the ER membrane protein complex (EMC).</text>
</comment>
<accession>A0A7S4B6H6</accession>
<comment type="function">
    <text evidence="4">Part of the endoplasmic reticulum membrane protein complex (EMC) that enables the energy-independent insertion into endoplasmic reticulum membranes of newly synthesized membrane proteins.</text>
</comment>
<gene>
    <name evidence="7" type="ORF">PCAR00345_LOCUS8466</name>
</gene>
<dbReference type="InterPro" id="IPR019734">
    <property type="entry name" value="TPR_rpt"/>
</dbReference>
<dbReference type="PROSITE" id="PS50005">
    <property type="entry name" value="TPR"/>
    <property type="match status" value="1"/>
</dbReference>
<dbReference type="Gene3D" id="1.25.40.10">
    <property type="entry name" value="Tetratricopeptide repeat domain"/>
    <property type="match status" value="1"/>
</dbReference>
<evidence type="ECO:0000256" key="1">
    <source>
        <dbReference type="ARBA" id="ARBA00022737"/>
    </source>
</evidence>
<keyword evidence="4" id="KW-0256">Endoplasmic reticulum</keyword>
<keyword evidence="4" id="KW-0472">Membrane</keyword>
<feature type="signal peptide" evidence="5">
    <location>
        <begin position="1"/>
        <end position="23"/>
    </location>
</feature>
<evidence type="ECO:0000256" key="4">
    <source>
        <dbReference type="RuleBase" id="RU367091"/>
    </source>
</evidence>
<reference evidence="7" key="1">
    <citation type="submission" date="2021-01" db="EMBL/GenBank/DDBJ databases">
        <authorList>
            <person name="Corre E."/>
            <person name="Pelletier E."/>
            <person name="Niang G."/>
            <person name="Scheremetjew M."/>
            <person name="Finn R."/>
            <person name="Kale V."/>
            <person name="Holt S."/>
            <person name="Cochrane G."/>
            <person name="Meng A."/>
            <person name="Brown T."/>
            <person name="Cohen L."/>
        </authorList>
    </citation>
    <scope>NUCLEOTIDE SEQUENCE</scope>
    <source>
        <strain evidence="7">CCMP645</strain>
    </source>
</reference>
<comment type="similarity">
    <text evidence="4">Belongs to the EMC2 family.</text>
</comment>
<name>A0A7S4B6H6_CHRCT</name>
<dbReference type="InterPro" id="IPR011990">
    <property type="entry name" value="TPR-like_helical_dom_sf"/>
</dbReference>
<organism evidence="7">
    <name type="scientific">Chrysotila carterae</name>
    <name type="common">Marine alga</name>
    <name type="synonym">Syracosphaera carterae</name>
    <dbReference type="NCBI Taxonomy" id="13221"/>
    <lineage>
        <taxon>Eukaryota</taxon>
        <taxon>Haptista</taxon>
        <taxon>Haptophyta</taxon>
        <taxon>Prymnesiophyceae</taxon>
        <taxon>Isochrysidales</taxon>
        <taxon>Isochrysidaceae</taxon>
        <taxon>Chrysotila</taxon>
    </lineage>
</organism>